<proteinExistence type="predicted"/>
<reference evidence="1" key="2">
    <citation type="submission" date="2023-01" db="EMBL/GenBank/DDBJ databases">
        <title>Draft genome sequence of Litoribrevibacter albus strain NBRC 110071.</title>
        <authorList>
            <person name="Sun Q."/>
            <person name="Mori K."/>
        </authorList>
    </citation>
    <scope>NUCLEOTIDE SEQUENCE</scope>
    <source>
        <strain evidence="1">NBRC 110071</strain>
    </source>
</reference>
<organism evidence="1 2">
    <name type="scientific">Litoribrevibacter albus</name>
    <dbReference type="NCBI Taxonomy" id="1473156"/>
    <lineage>
        <taxon>Bacteria</taxon>
        <taxon>Pseudomonadati</taxon>
        <taxon>Pseudomonadota</taxon>
        <taxon>Gammaproteobacteria</taxon>
        <taxon>Oceanospirillales</taxon>
        <taxon>Oceanospirillaceae</taxon>
        <taxon>Litoribrevibacter</taxon>
    </lineage>
</organism>
<comment type="caution">
    <text evidence="1">The sequence shown here is derived from an EMBL/GenBank/DDBJ whole genome shotgun (WGS) entry which is preliminary data.</text>
</comment>
<accession>A0AA37SDV5</accession>
<gene>
    <name evidence="1" type="ORF">GCM10007876_41790</name>
</gene>
<dbReference type="RefSeq" id="WP_284384250.1">
    <property type="nucleotide sequence ID" value="NZ_BSNM01000027.1"/>
</dbReference>
<reference evidence="1" key="1">
    <citation type="journal article" date="2014" name="Int. J. Syst. Evol. Microbiol.">
        <title>Complete genome sequence of Corynebacterium casei LMG S-19264T (=DSM 44701T), isolated from a smear-ripened cheese.</title>
        <authorList>
            <consortium name="US DOE Joint Genome Institute (JGI-PGF)"/>
            <person name="Walter F."/>
            <person name="Albersmeier A."/>
            <person name="Kalinowski J."/>
            <person name="Ruckert C."/>
        </authorList>
    </citation>
    <scope>NUCLEOTIDE SEQUENCE</scope>
    <source>
        <strain evidence="1">NBRC 110071</strain>
    </source>
</reference>
<dbReference type="EMBL" id="BSNM01000027">
    <property type="protein sequence ID" value="GLQ33699.1"/>
    <property type="molecule type" value="Genomic_DNA"/>
</dbReference>
<protein>
    <submittedName>
        <fullName evidence="1">Uncharacterized protein</fullName>
    </submittedName>
</protein>
<dbReference type="Proteomes" id="UP001161389">
    <property type="component" value="Unassembled WGS sequence"/>
</dbReference>
<keyword evidence="2" id="KW-1185">Reference proteome</keyword>
<dbReference type="AlphaFoldDB" id="A0AA37SDV5"/>
<name>A0AA37SDV5_9GAMM</name>
<evidence type="ECO:0000313" key="2">
    <source>
        <dbReference type="Proteomes" id="UP001161389"/>
    </source>
</evidence>
<sequence length="108" mass="12314">MSKLTIAQATNLFDEFVVVLEDVYWEANTLVIKDEVFALIRLLSAELTELQKVSLQDDHYDYEVISTKPSVLRDSVKGVQENVVPTILRLQTLQRLSPYLDQALEAFA</sequence>
<evidence type="ECO:0000313" key="1">
    <source>
        <dbReference type="EMBL" id="GLQ33699.1"/>
    </source>
</evidence>